<name>A0ABS7RG84_9ACTN</name>
<keyword evidence="2" id="KW-0282">Flagellum</keyword>
<dbReference type="Gene3D" id="1.20.58.300">
    <property type="entry name" value="FlgN-like"/>
    <property type="match status" value="1"/>
</dbReference>
<dbReference type="Proteomes" id="UP000754710">
    <property type="component" value="Unassembled WGS sequence"/>
</dbReference>
<protein>
    <submittedName>
        <fullName evidence="2">Flagellar protein FlgN</fullName>
    </submittedName>
</protein>
<dbReference type="EMBL" id="JAIEZQ010000001">
    <property type="protein sequence ID" value="MBY9074046.1"/>
    <property type="molecule type" value="Genomic_DNA"/>
</dbReference>
<gene>
    <name evidence="2" type="ORF">K1X13_04335</name>
</gene>
<comment type="caution">
    <text evidence="2">The sequence shown here is derived from an EMBL/GenBank/DDBJ whole genome shotgun (WGS) entry which is preliminary data.</text>
</comment>
<reference evidence="2 3" key="1">
    <citation type="submission" date="2021-08" db="EMBL/GenBank/DDBJ databases">
        <title>Nocardioides bacterium WL0053 sp. nov., isolated from the sediment.</title>
        <authorList>
            <person name="Wang L."/>
            <person name="Zhang D."/>
            <person name="Zhang A."/>
        </authorList>
    </citation>
    <scope>NUCLEOTIDE SEQUENCE [LARGE SCALE GENOMIC DNA]</scope>
    <source>
        <strain evidence="2 3">WL0053</strain>
    </source>
</reference>
<keyword evidence="2" id="KW-0966">Cell projection</keyword>
<dbReference type="InterPro" id="IPR007809">
    <property type="entry name" value="FlgN-like"/>
</dbReference>
<evidence type="ECO:0000313" key="2">
    <source>
        <dbReference type="EMBL" id="MBY9074046.1"/>
    </source>
</evidence>
<sequence>MEDLSSVLWRERELLETLLFKLEVEQLVLASGRTRWLAPAAREIEDVLENIRQTELLRAVEADAVAAELGLDPNPSLQQIAEASEEPWRTLWLDHRSTFAEVSAEIQTMAENNRELLTSGYQAAQATLLSMSEEPGTYTAAGTAVTERRTSFVDRSI</sequence>
<dbReference type="InterPro" id="IPR036679">
    <property type="entry name" value="FlgN-like_sf"/>
</dbReference>
<accession>A0ABS7RG84</accession>
<evidence type="ECO:0000256" key="1">
    <source>
        <dbReference type="ARBA" id="ARBA00022795"/>
    </source>
</evidence>
<evidence type="ECO:0000313" key="3">
    <source>
        <dbReference type="Proteomes" id="UP000754710"/>
    </source>
</evidence>
<organism evidence="2 3">
    <name type="scientific">Nocardioides jiangsuensis</name>
    <dbReference type="NCBI Taxonomy" id="2866161"/>
    <lineage>
        <taxon>Bacteria</taxon>
        <taxon>Bacillati</taxon>
        <taxon>Actinomycetota</taxon>
        <taxon>Actinomycetes</taxon>
        <taxon>Propionibacteriales</taxon>
        <taxon>Nocardioidaceae</taxon>
        <taxon>Nocardioides</taxon>
    </lineage>
</organism>
<keyword evidence="1" id="KW-1005">Bacterial flagellum biogenesis</keyword>
<dbReference type="SUPFAM" id="SSF140566">
    <property type="entry name" value="FlgN-like"/>
    <property type="match status" value="1"/>
</dbReference>
<dbReference type="Pfam" id="PF05130">
    <property type="entry name" value="FlgN"/>
    <property type="match status" value="1"/>
</dbReference>
<proteinExistence type="predicted"/>
<keyword evidence="2" id="KW-0969">Cilium</keyword>
<keyword evidence="3" id="KW-1185">Reference proteome</keyword>